<sequence>MGDILVPHRRQPSAVQIRIRRICHCVAACLQLELFRVYEYKVCNRKLRSIKKNTIARAK</sequence>
<proteinExistence type="predicted"/>
<protein>
    <submittedName>
        <fullName evidence="1">Uncharacterized protein</fullName>
    </submittedName>
</protein>
<gene>
    <name evidence="1" type="ORF">GNC22_002223</name>
</gene>
<comment type="caution">
    <text evidence="1">The sequence shown here is derived from an EMBL/GenBank/DDBJ whole genome shotgun (WGS) entry which is preliminary data.</text>
</comment>
<accession>A0A735JQS1</accession>
<evidence type="ECO:0000313" key="1">
    <source>
        <dbReference type="EMBL" id="HAE6982063.1"/>
    </source>
</evidence>
<dbReference type="EMBL" id="DAASTR010000016">
    <property type="protein sequence ID" value="HAE6982063.1"/>
    <property type="molecule type" value="Genomic_DNA"/>
</dbReference>
<organism evidence="1">
    <name type="scientific">Salmonella paratyphi B</name>
    <name type="common">Salmonella enterica subsp. enterica serovar Paratyphi B</name>
    <dbReference type="NCBI Taxonomy" id="57045"/>
    <lineage>
        <taxon>Bacteria</taxon>
        <taxon>Pseudomonadati</taxon>
        <taxon>Pseudomonadota</taxon>
        <taxon>Gammaproteobacteria</taxon>
        <taxon>Enterobacterales</taxon>
        <taxon>Enterobacteriaceae</taxon>
        <taxon>Salmonella</taxon>
    </lineage>
</organism>
<reference evidence="1" key="2">
    <citation type="submission" date="2018-07" db="EMBL/GenBank/DDBJ databases">
        <authorList>
            <consortium name="NCBI Pathogen Detection Project"/>
        </authorList>
    </citation>
    <scope>NUCLEOTIDE SEQUENCE</scope>
    <source>
        <strain evidence="1">DMS 52/76</strain>
    </source>
</reference>
<reference evidence="1" key="1">
    <citation type="journal article" date="2018" name="Genome Biol.">
        <title>SKESA: strategic k-mer extension for scrupulous assemblies.</title>
        <authorList>
            <person name="Souvorov A."/>
            <person name="Agarwala R."/>
            <person name="Lipman D.J."/>
        </authorList>
    </citation>
    <scope>NUCLEOTIDE SEQUENCE</scope>
    <source>
        <strain evidence="1">DMS 52/76</strain>
    </source>
</reference>
<name>A0A735JQS1_SALEB</name>
<dbReference type="AlphaFoldDB" id="A0A735JQS1"/>